<sequence>MSAPYPQRLEQVFEDFRNPNRELLEQENQHPQLPNHARGHENRAAGFNQRLPRMAVPQPGPQIELGSDVEVDGAGPRQGPVPMSLRNLLNMRIAQLQYNRRRGIQEDDSSEEEDRPHLLAPAPQRMLPVAREPDSQEEEEMGPVRAAPAPRVFDQGQP</sequence>
<organism evidence="2 3">
    <name type="scientific">Caenorhabditis auriculariae</name>
    <dbReference type="NCBI Taxonomy" id="2777116"/>
    <lineage>
        <taxon>Eukaryota</taxon>
        <taxon>Metazoa</taxon>
        <taxon>Ecdysozoa</taxon>
        <taxon>Nematoda</taxon>
        <taxon>Chromadorea</taxon>
        <taxon>Rhabditida</taxon>
        <taxon>Rhabditina</taxon>
        <taxon>Rhabditomorpha</taxon>
        <taxon>Rhabditoidea</taxon>
        <taxon>Rhabditidae</taxon>
        <taxon>Peloderinae</taxon>
        <taxon>Caenorhabditis</taxon>
    </lineage>
</organism>
<evidence type="ECO:0000256" key="1">
    <source>
        <dbReference type="SAM" id="MobiDB-lite"/>
    </source>
</evidence>
<proteinExistence type="predicted"/>
<accession>A0A8S1I0I8</accession>
<keyword evidence="3" id="KW-1185">Reference proteome</keyword>
<evidence type="ECO:0000313" key="2">
    <source>
        <dbReference type="EMBL" id="CAD6200020.1"/>
    </source>
</evidence>
<feature type="region of interest" description="Disordered" evidence="1">
    <location>
        <begin position="100"/>
        <end position="158"/>
    </location>
</feature>
<evidence type="ECO:0000313" key="3">
    <source>
        <dbReference type="Proteomes" id="UP000835052"/>
    </source>
</evidence>
<protein>
    <submittedName>
        <fullName evidence="2">Uncharacterized protein</fullName>
    </submittedName>
</protein>
<comment type="caution">
    <text evidence="2">The sequence shown here is derived from an EMBL/GenBank/DDBJ whole genome shotgun (WGS) entry which is preliminary data.</text>
</comment>
<dbReference type="EMBL" id="CAJGYM010000227">
    <property type="protein sequence ID" value="CAD6200020.1"/>
    <property type="molecule type" value="Genomic_DNA"/>
</dbReference>
<feature type="region of interest" description="Disordered" evidence="1">
    <location>
        <begin position="23"/>
        <end position="83"/>
    </location>
</feature>
<dbReference type="AlphaFoldDB" id="A0A8S1I0I8"/>
<name>A0A8S1I0I8_9PELO</name>
<gene>
    <name evidence="2" type="ORF">CAUJ_LOCUS15919</name>
</gene>
<reference evidence="2" key="1">
    <citation type="submission" date="2020-10" db="EMBL/GenBank/DDBJ databases">
        <authorList>
            <person name="Kikuchi T."/>
        </authorList>
    </citation>
    <scope>NUCLEOTIDE SEQUENCE</scope>
    <source>
        <strain evidence="2">NKZ352</strain>
    </source>
</reference>
<dbReference type="Proteomes" id="UP000835052">
    <property type="component" value="Unassembled WGS sequence"/>
</dbReference>